<dbReference type="AlphaFoldDB" id="A0A0B0MKQ1"/>
<comment type="caution">
    <text evidence="1">The sequence shown here is derived from an EMBL/GenBank/DDBJ whole genome shotgun (WGS) entry which is preliminary data.</text>
</comment>
<dbReference type="GO" id="GO:0008168">
    <property type="term" value="F:methyltransferase activity"/>
    <property type="evidence" value="ECO:0007669"/>
    <property type="project" value="UniProtKB-KW"/>
</dbReference>
<keyword evidence="1" id="KW-0808">Transferase</keyword>
<organism evidence="1 2">
    <name type="scientific">Gossypium arboreum</name>
    <name type="common">Tree cotton</name>
    <name type="synonym">Gossypium nanking</name>
    <dbReference type="NCBI Taxonomy" id="29729"/>
    <lineage>
        <taxon>Eukaryota</taxon>
        <taxon>Viridiplantae</taxon>
        <taxon>Streptophyta</taxon>
        <taxon>Embryophyta</taxon>
        <taxon>Tracheophyta</taxon>
        <taxon>Spermatophyta</taxon>
        <taxon>Magnoliopsida</taxon>
        <taxon>eudicotyledons</taxon>
        <taxon>Gunneridae</taxon>
        <taxon>Pentapetalae</taxon>
        <taxon>rosids</taxon>
        <taxon>malvids</taxon>
        <taxon>Malvales</taxon>
        <taxon>Malvaceae</taxon>
        <taxon>Malvoideae</taxon>
        <taxon>Gossypium</taxon>
    </lineage>
</organism>
<name>A0A0B0MKQ1_GOSAR</name>
<keyword evidence="2" id="KW-1185">Reference proteome</keyword>
<evidence type="ECO:0000313" key="2">
    <source>
        <dbReference type="Proteomes" id="UP000032142"/>
    </source>
</evidence>
<protein>
    <submittedName>
        <fullName evidence="1">tRNA (Guanine-N(7)-)-methyltransferase</fullName>
    </submittedName>
</protein>
<accession>A0A0B0MKQ1</accession>
<sequence length="85" mass="9619">MQMGADYNAVQGGRIKHRSHGGLNLEDYLLHFQNPVPASIVTKKTVWSQLADGARRTGQRQQRCWKLLETCSAQRNLRVSAENLI</sequence>
<evidence type="ECO:0000313" key="1">
    <source>
        <dbReference type="EMBL" id="KHG02718.1"/>
    </source>
</evidence>
<gene>
    <name evidence="1" type="ORF">F383_24252</name>
</gene>
<dbReference type="GO" id="GO:0032259">
    <property type="term" value="P:methylation"/>
    <property type="evidence" value="ECO:0007669"/>
    <property type="project" value="UniProtKB-KW"/>
</dbReference>
<proteinExistence type="predicted"/>
<dbReference type="Proteomes" id="UP000032142">
    <property type="component" value="Unassembled WGS sequence"/>
</dbReference>
<reference evidence="2" key="1">
    <citation type="submission" date="2014-09" db="EMBL/GenBank/DDBJ databases">
        <authorList>
            <person name="Mudge J."/>
            <person name="Ramaraj T."/>
            <person name="Lindquist I.E."/>
            <person name="Bharti A.K."/>
            <person name="Sundararajan A."/>
            <person name="Cameron C.T."/>
            <person name="Woodward J.E."/>
            <person name="May G.D."/>
            <person name="Brubaker C."/>
            <person name="Broadhvest J."/>
            <person name="Wilkins T.A."/>
        </authorList>
    </citation>
    <scope>NUCLEOTIDE SEQUENCE</scope>
    <source>
        <strain evidence="2">cv. AKA8401</strain>
    </source>
</reference>
<dbReference type="EMBL" id="JRRC01289384">
    <property type="protein sequence ID" value="KHG02718.1"/>
    <property type="molecule type" value="Genomic_DNA"/>
</dbReference>
<keyword evidence="1" id="KW-0489">Methyltransferase</keyword>